<evidence type="ECO:0000313" key="1">
    <source>
        <dbReference type="EMBL" id="AMK55357.1"/>
    </source>
</evidence>
<accession>A0A140DXI0</accession>
<keyword evidence="2" id="KW-1185">Reference proteome</keyword>
<reference evidence="1 2" key="1">
    <citation type="journal article" date="2016" name="Gut Pathog.">
        <title>Whole genome sequencing of "Faecalibaculum rodentium" ALO17, isolated from C57BL/6J laboratory mouse feces.</title>
        <authorList>
            <person name="Lim S."/>
            <person name="Chang D.H."/>
            <person name="Ahn S."/>
            <person name="Kim B.C."/>
        </authorList>
    </citation>
    <scope>NUCLEOTIDE SEQUENCE [LARGE SCALE GENOMIC DNA]</scope>
    <source>
        <strain evidence="1 2">Alo17</strain>
    </source>
</reference>
<dbReference type="KEGG" id="fro:AALO17_22230"/>
<name>A0A140DXI0_9FIRM</name>
<dbReference type="AlphaFoldDB" id="A0A140DXI0"/>
<protein>
    <submittedName>
        <fullName evidence="1">Uncharacterized protein</fullName>
    </submittedName>
</protein>
<organism evidence="1 2">
    <name type="scientific">Faecalibaculum rodentium</name>
    <dbReference type="NCBI Taxonomy" id="1702221"/>
    <lineage>
        <taxon>Bacteria</taxon>
        <taxon>Bacillati</taxon>
        <taxon>Bacillota</taxon>
        <taxon>Erysipelotrichia</taxon>
        <taxon>Erysipelotrichales</taxon>
        <taxon>Erysipelotrichaceae</taxon>
        <taxon>Faecalibaculum</taxon>
    </lineage>
</organism>
<dbReference type="Proteomes" id="UP000069771">
    <property type="component" value="Chromosome"/>
</dbReference>
<gene>
    <name evidence="1" type="ORF">AALO17_22230</name>
</gene>
<evidence type="ECO:0000313" key="2">
    <source>
        <dbReference type="Proteomes" id="UP000069771"/>
    </source>
</evidence>
<sequence>MCAKKAKETRYRFQDRLRRARRQRKKEGWVSFLGLWGRVSV</sequence>
<dbReference type="EMBL" id="CP011391">
    <property type="protein sequence ID" value="AMK55357.1"/>
    <property type="molecule type" value="Genomic_DNA"/>
</dbReference>
<proteinExistence type="predicted"/>